<accession>A0A6A7C233</accession>
<dbReference type="AlphaFoldDB" id="A0A6A7C233"/>
<feature type="region of interest" description="Disordered" evidence="2">
    <location>
        <begin position="448"/>
        <end position="470"/>
    </location>
</feature>
<feature type="coiled-coil region" evidence="1">
    <location>
        <begin position="288"/>
        <end position="432"/>
    </location>
</feature>
<feature type="compositionally biased region" description="Basic and acidic residues" evidence="2">
    <location>
        <begin position="448"/>
        <end position="459"/>
    </location>
</feature>
<feature type="region of interest" description="Disordered" evidence="2">
    <location>
        <begin position="206"/>
        <end position="235"/>
    </location>
</feature>
<evidence type="ECO:0000256" key="2">
    <source>
        <dbReference type="SAM" id="MobiDB-lite"/>
    </source>
</evidence>
<feature type="region of interest" description="Disordered" evidence="2">
    <location>
        <begin position="1"/>
        <end position="138"/>
    </location>
</feature>
<feature type="compositionally biased region" description="Acidic residues" evidence="2">
    <location>
        <begin position="23"/>
        <end position="43"/>
    </location>
</feature>
<feature type="compositionally biased region" description="Basic and acidic residues" evidence="2">
    <location>
        <begin position="59"/>
        <end position="78"/>
    </location>
</feature>
<keyword evidence="1" id="KW-0175">Coiled coil</keyword>
<name>A0A6A7C233_9PEZI</name>
<dbReference type="EMBL" id="MU005976">
    <property type="protein sequence ID" value="KAF2860995.1"/>
    <property type="molecule type" value="Genomic_DNA"/>
</dbReference>
<dbReference type="Proteomes" id="UP000799421">
    <property type="component" value="Unassembled WGS sequence"/>
</dbReference>
<gene>
    <name evidence="3" type="ORF">K470DRAFT_294534</name>
</gene>
<keyword evidence="4" id="KW-1185">Reference proteome</keyword>
<organism evidence="3 4">
    <name type="scientific">Piedraia hortae CBS 480.64</name>
    <dbReference type="NCBI Taxonomy" id="1314780"/>
    <lineage>
        <taxon>Eukaryota</taxon>
        <taxon>Fungi</taxon>
        <taxon>Dikarya</taxon>
        <taxon>Ascomycota</taxon>
        <taxon>Pezizomycotina</taxon>
        <taxon>Dothideomycetes</taxon>
        <taxon>Dothideomycetidae</taxon>
        <taxon>Capnodiales</taxon>
        <taxon>Piedraiaceae</taxon>
        <taxon>Piedraia</taxon>
    </lineage>
</organism>
<evidence type="ECO:0000313" key="4">
    <source>
        <dbReference type="Proteomes" id="UP000799421"/>
    </source>
</evidence>
<evidence type="ECO:0000313" key="3">
    <source>
        <dbReference type="EMBL" id="KAF2860995.1"/>
    </source>
</evidence>
<reference evidence="3" key="1">
    <citation type="journal article" date="2020" name="Stud. Mycol.">
        <title>101 Dothideomycetes genomes: a test case for predicting lifestyles and emergence of pathogens.</title>
        <authorList>
            <person name="Haridas S."/>
            <person name="Albert R."/>
            <person name="Binder M."/>
            <person name="Bloem J."/>
            <person name="Labutti K."/>
            <person name="Salamov A."/>
            <person name="Andreopoulos B."/>
            <person name="Baker S."/>
            <person name="Barry K."/>
            <person name="Bills G."/>
            <person name="Bluhm B."/>
            <person name="Cannon C."/>
            <person name="Castanera R."/>
            <person name="Culley D."/>
            <person name="Daum C."/>
            <person name="Ezra D."/>
            <person name="Gonzalez J."/>
            <person name="Henrissat B."/>
            <person name="Kuo A."/>
            <person name="Liang C."/>
            <person name="Lipzen A."/>
            <person name="Lutzoni F."/>
            <person name="Magnuson J."/>
            <person name="Mondo S."/>
            <person name="Nolan M."/>
            <person name="Ohm R."/>
            <person name="Pangilinan J."/>
            <person name="Park H.-J."/>
            <person name="Ramirez L."/>
            <person name="Alfaro M."/>
            <person name="Sun H."/>
            <person name="Tritt A."/>
            <person name="Yoshinaga Y."/>
            <person name="Zwiers L.-H."/>
            <person name="Turgeon B."/>
            <person name="Goodwin S."/>
            <person name="Spatafora J."/>
            <person name="Crous P."/>
            <person name="Grigoriev I."/>
        </authorList>
    </citation>
    <scope>NUCLEOTIDE SEQUENCE</scope>
    <source>
        <strain evidence="3">CBS 480.64</strain>
    </source>
</reference>
<proteinExistence type="predicted"/>
<protein>
    <submittedName>
        <fullName evidence="3">Uncharacterized protein</fullName>
    </submittedName>
</protein>
<sequence>MAENSNTYNHDGLSPQEHHLQVEDDDLELWNELFDEGQEEDQLDERSEGPQHNTLDDPQAERYGLEDLHDAGDVDQPHQVEQIEQAEQSHQTEQTQQADQTQQIEHAEQSEPSEGAADSEALQQPSETQVVICQEDEGIDPEERAQFINEAFAYSVGSSDKKLLQKGIDRAFDFDGENFTNPGKTSWGRNSETYKVFDKDREISLYKPMPTDAEGRRSRSPSRGREYWQPQKPEEVKITSPTTHIPRVPGRNLSIRNQDQDLSQVTVAEKAAMLHLIAPESELLAKFKHDYKLESDLLQAQLDHLKDKCRYLNEDNESLKETNQAITKAYNKQIESLQYEISNLNRTIKHNNQSRDQPDDRSLEQQLQDCLERKSKLEEANERNRIYLDEKISLQQKNELLQVEKEMAEDDLEVLRKEVLNLQEEKEYHERLLMEAYRTIERYGAELRRGSKGRGDDAKAGAPGKRPAHWAAREAELKESSMYRRVRGKLRVKSEGKEDEEVEIDKLRLKAHAGLCGWTNGVLPKVDLGEMRLRWEGIVVV</sequence>
<feature type="compositionally biased region" description="Low complexity" evidence="2">
    <location>
        <begin position="85"/>
        <end position="104"/>
    </location>
</feature>
<evidence type="ECO:0000256" key="1">
    <source>
        <dbReference type="SAM" id="Coils"/>
    </source>
</evidence>
<feature type="compositionally biased region" description="Polar residues" evidence="2">
    <location>
        <begin position="121"/>
        <end position="131"/>
    </location>
</feature>